<name>A0A0C9U2G2_SPHS4</name>
<keyword evidence="1" id="KW-1133">Transmembrane helix</keyword>
<feature type="transmembrane region" description="Helical" evidence="1">
    <location>
        <begin position="295"/>
        <end position="315"/>
    </location>
</feature>
<evidence type="ECO:0000256" key="1">
    <source>
        <dbReference type="SAM" id="Phobius"/>
    </source>
</evidence>
<protein>
    <submittedName>
        <fullName evidence="2">Uncharacterized protein</fullName>
    </submittedName>
</protein>
<evidence type="ECO:0000313" key="3">
    <source>
        <dbReference type="Proteomes" id="UP000054279"/>
    </source>
</evidence>
<dbReference type="EMBL" id="KN837740">
    <property type="protein sequence ID" value="KIJ23262.1"/>
    <property type="molecule type" value="Genomic_DNA"/>
</dbReference>
<keyword evidence="3" id="KW-1185">Reference proteome</keyword>
<sequence>MPLHNFTVEDSSPLAASALNLIDSLTRCLLILIKEPFDLSTNHNTSQVATVDFAFKGSAIYVFGSTGLTHGPFNATLIPNNNFSSVSDYSLVPANSIENTTSTSFSNEPKYKQVLFSRTGLDQSDPHLLSLINSGEGFFIFDYFVVETDYEGPSIAEYILDDTNPSFSSPTLFYFFNNNTIRYTPDIGTQSELRFKGSGVAIYGTWFHGDLLTTLDDQQPVSFNLSPVRYDNPQELLYYAENLGEEEHTLTLVTAVTGRDSGLGIDDAVITTTNLSRVPSNSITQINGSLSNSHGVAIGSMVALLFMFFQMLHLLPARRR</sequence>
<dbReference type="HOGENOM" id="CLU_858345_0_0_1"/>
<proteinExistence type="predicted"/>
<evidence type="ECO:0000313" key="2">
    <source>
        <dbReference type="EMBL" id="KIJ23262.1"/>
    </source>
</evidence>
<keyword evidence="1" id="KW-0472">Membrane</keyword>
<dbReference type="Gene3D" id="2.60.120.260">
    <property type="entry name" value="Galactose-binding domain-like"/>
    <property type="match status" value="2"/>
</dbReference>
<dbReference type="Proteomes" id="UP000054279">
    <property type="component" value="Unassembled WGS sequence"/>
</dbReference>
<dbReference type="OrthoDB" id="2564234at2759"/>
<dbReference type="AlphaFoldDB" id="A0A0C9U2G2"/>
<reference evidence="2 3" key="1">
    <citation type="submission" date="2014-06" db="EMBL/GenBank/DDBJ databases">
        <title>Evolutionary Origins and Diversification of the Mycorrhizal Mutualists.</title>
        <authorList>
            <consortium name="DOE Joint Genome Institute"/>
            <consortium name="Mycorrhizal Genomics Consortium"/>
            <person name="Kohler A."/>
            <person name="Kuo A."/>
            <person name="Nagy L.G."/>
            <person name="Floudas D."/>
            <person name="Copeland A."/>
            <person name="Barry K.W."/>
            <person name="Cichocki N."/>
            <person name="Veneault-Fourrey C."/>
            <person name="LaButti K."/>
            <person name="Lindquist E.A."/>
            <person name="Lipzen A."/>
            <person name="Lundell T."/>
            <person name="Morin E."/>
            <person name="Murat C."/>
            <person name="Riley R."/>
            <person name="Ohm R."/>
            <person name="Sun H."/>
            <person name="Tunlid A."/>
            <person name="Henrissat B."/>
            <person name="Grigoriev I.V."/>
            <person name="Hibbett D.S."/>
            <person name="Martin F."/>
        </authorList>
    </citation>
    <scope>NUCLEOTIDE SEQUENCE [LARGE SCALE GENOMIC DNA]</scope>
    <source>
        <strain evidence="2 3">SS14</strain>
    </source>
</reference>
<keyword evidence="1" id="KW-0812">Transmembrane</keyword>
<accession>A0A0C9U2G2</accession>
<organism evidence="2 3">
    <name type="scientific">Sphaerobolus stellatus (strain SS14)</name>
    <dbReference type="NCBI Taxonomy" id="990650"/>
    <lineage>
        <taxon>Eukaryota</taxon>
        <taxon>Fungi</taxon>
        <taxon>Dikarya</taxon>
        <taxon>Basidiomycota</taxon>
        <taxon>Agaricomycotina</taxon>
        <taxon>Agaricomycetes</taxon>
        <taxon>Phallomycetidae</taxon>
        <taxon>Geastrales</taxon>
        <taxon>Sphaerobolaceae</taxon>
        <taxon>Sphaerobolus</taxon>
    </lineage>
</organism>
<gene>
    <name evidence="2" type="ORF">M422DRAFT_786226</name>
</gene>